<comment type="caution">
    <text evidence="7">The sequence shown here is derived from an EMBL/GenBank/DDBJ whole genome shotgun (WGS) entry which is preliminary data.</text>
</comment>
<evidence type="ECO:0000256" key="3">
    <source>
        <dbReference type="ARBA" id="ARBA00023163"/>
    </source>
</evidence>
<keyword evidence="1" id="KW-0805">Transcription regulation</keyword>
<dbReference type="InterPro" id="IPR000792">
    <property type="entry name" value="Tscrpt_reg_LuxR_C"/>
</dbReference>
<feature type="compositionally biased region" description="Basic and acidic residues" evidence="4">
    <location>
        <begin position="222"/>
        <end position="234"/>
    </location>
</feature>
<feature type="transmembrane region" description="Helical" evidence="5">
    <location>
        <begin position="105"/>
        <end position="123"/>
    </location>
</feature>
<keyword evidence="5" id="KW-0812">Transmembrane</keyword>
<evidence type="ECO:0000256" key="5">
    <source>
        <dbReference type="SAM" id="Phobius"/>
    </source>
</evidence>
<dbReference type="PROSITE" id="PS50043">
    <property type="entry name" value="HTH_LUXR_2"/>
    <property type="match status" value="1"/>
</dbReference>
<dbReference type="SUPFAM" id="SSF103473">
    <property type="entry name" value="MFS general substrate transporter"/>
    <property type="match status" value="1"/>
</dbReference>
<proteinExistence type="predicted"/>
<dbReference type="PANTHER" id="PTHR44688">
    <property type="entry name" value="DNA-BINDING TRANSCRIPTIONAL ACTIVATOR DEVR_DOSR"/>
    <property type="match status" value="1"/>
</dbReference>
<organism evidence="7 8">
    <name type="scientific">Adlercreutzia wanghongyangiae</name>
    <dbReference type="NCBI Taxonomy" id="3111451"/>
    <lineage>
        <taxon>Bacteria</taxon>
        <taxon>Bacillati</taxon>
        <taxon>Actinomycetota</taxon>
        <taxon>Coriobacteriia</taxon>
        <taxon>Eggerthellales</taxon>
        <taxon>Eggerthellaceae</taxon>
        <taxon>Adlercreutzia</taxon>
    </lineage>
</organism>
<dbReference type="InterPro" id="IPR016032">
    <property type="entry name" value="Sig_transdc_resp-reg_C-effctor"/>
</dbReference>
<feature type="transmembrane region" description="Helical" evidence="5">
    <location>
        <begin position="365"/>
        <end position="387"/>
    </location>
</feature>
<evidence type="ECO:0000256" key="2">
    <source>
        <dbReference type="ARBA" id="ARBA00023125"/>
    </source>
</evidence>
<sequence>MKFIYGCYTSYHEKGRKNQIGANVGDGIGALLGRIESTFKLRHVGIGFVWAWLYCVYGTPVLFDTTGVSINADGSWIVSAATVVVAFFAGGFAFRRKRVGPRSPLPILAPSALSLGTLLSLLGPSMGEVAVVSGGVLTGAGYALTSILWAMALASVDVEELEAAIPLSTFVTLFCSLIIPALQTEVAAVVSAVLPLISGALLIECFRKDGAAPTRDVASGARSDRTSGEWRRNESGRRHDRTWVPYLLKVSVLLLVIYLVIGWEAANFSSSNAFSLLNYDLASLVSNFAAVLFAILLVLFSKRVSFSGLFRWVMPFLIASLALFLFPGSFAHFGTSVINSTCDTLIEVLLFLFVLSLAKTHGASAALCIGLANGFVQVGVLAGNLLGRFSAEAAAPFDLHSIGLALIALVALAMIAIPQKDPVADDLSAAGSSLAADSVDEALARACLRIQKRCGLSDRETEIAVLLAKGRTRPYIREQLFISTNTVATHIKHIYGKLGIHSKEELIDMVNSEASAK</sequence>
<dbReference type="SMART" id="SM00421">
    <property type="entry name" value="HTH_LUXR"/>
    <property type="match status" value="1"/>
</dbReference>
<keyword evidence="8" id="KW-1185">Reference proteome</keyword>
<keyword evidence="5" id="KW-0472">Membrane</keyword>
<gene>
    <name evidence="7" type="ORF">VIN30_06880</name>
</gene>
<name>A0ABU6II80_9ACTN</name>
<dbReference type="InterPro" id="IPR036388">
    <property type="entry name" value="WH-like_DNA-bd_sf"/>
</dbReference>
<feature type="transmembrane region" description="Helical" evidence="5">
    <location>
        <begin position="243"/>
        <end position="261"/>
    </location>
</feature>
<feature type="domain" description="HTH luxR-type" evidence="6">
    <location>
        <begin position="449"/>
        <end position="514"/>
    </location>
</feature>
<dbReference type="CDD" id="cd06170">
    <property type="entry name" value="LuxR_C_like"/>
    <property type="match status" value="1"/>
</dbReference>
<keyword evidence="2" id="KW-0238">DNA-binding</keyword>
<dbReference type="PANTHER" id="PTHR44688:SF16">
    <property type="entry name" value="DNA-BINDING TRANSCRIPTIONAL ACTIVATOR DEVR_DOSR"/>
    <property type="match status" value="1"/>
</dbReference>
<evidence type="ECO:0000259" key="6">
    <source>
        <dbReference type="PROSITE" id="PS50043"/>
    </source>
</evidence>
<feature type="transmembrane region" description="Helical" evidence="5">
    <location>
        <begin position="281"/>
        <end position="300"/>
    </location>
</feature>
<feature type="transmembrane region" description="Helical" evidence="5">
    <location>
        <begin position="163"/>
        <end position="182"/>
    </location>
</feature>
<dbReference type="Gene3D" id="1.10.10.10">
    <property type="entry name" value="Winged helix-like DNA-binding domain superfamily/Winged helix DNA-binding domain"/>
    <property type="match status" value="1"/>
</dbReference>
<feature type="transmembrane region" description="Helical" evidence="5">
    <location>
        <begin position="399"/>
        <end position="417"/>
    </location>
</feature>
<feature type="transmembrane region" description="Helical" evidence="5">
    <location>
        <begin position="188"/>
        <end position="206"/>
    </location>
</feature>
<feature type="transmembrane region" description="Helical" evidence="5">
    <location>
        <begin position="312"/>
        <end position="331"/>
    </location>
</feature>
<feature type="region of interest" description="Disordered" evidence="4">
    <location>
        <begin position="214"/>
        <end position="234"/>
    </location>
</feature>
<keyword evidence="3" id="KW-0804">Transcription</keyword>
<reference evidence="7 8" key="1">
    <citation type="submission" date="2024-01" db="EMBL/GenBank/DDBJ databases">
        <title>novel species in genus Adlercreutzia.</title>
        <authorList>
            <person name="Liu X."/>
        </authorList>
    </citation>
    <scope>NUCLEOTIDE SEQUENCE [LARGE SCALE GENOMIC DNA]</scope>
    <source>
        <strain evidence="7 8">R7</strain>
    </source>
</reference>
<feature type="transmembrane region" description="Helical" evidence="5">
    <location>
        <begin position="129"/>
        <end position="151"/>
    </location>
</feature>
<dbReference type="SUPFAM" id="SSF46894">
    <property type="entry name" value="C-terminal effector domain of the bipartite response regulators"/>
    <property type="match status" value="1"/>
</dbReference>
<accession>A0ABU6II80</accession>
<dbReference type="Proteomes" id="UP001349994">
    <property type="component" value="Unassembled WGS sequence"/>
</dbReference>
<dbReference type="Pfam" id="PF00196">
    <property type="entry name" value="GerE"/>
    <property type="match status" value="1"/>
</dbReference>
<feature type="transmembrane region" description="Helical" evidence="5">
    <location>
        <begin position="75"/>
        <end position="93"/>
    </location>
</feature>
<feature type="transmembrane region" description="Helical" evidence="5">
    <location>
        <begin position="337"/>
        <end position="358"/>
    </location>
</feature>
<evidence type="ECO:0000313" key="7">
    <source>
        <dbReference type="EMBL" id="MEC4176168.1"/>
    </source>
</evidence>
<evidence type="ECO:0000256" key="1">
    <source>
        <dbReference type="ARBA" id="ARBA00023015"/>
    </source>
</evidence>
<keyword evidence="5" id="KW-1133">Transmembrane helix</keyword>
<feature type="transmembrane region" description="Helical" evidence="5">
    <location>
        <begin position="44"/>
        <end position="63"/>
    </location>
</feature>
<evidence type="ECO:0000313" key="8">
    <source>
        <dbReference type="Proteomes" id="UP001349994"/>
    </source>
</evidence>
<dbReference type="PRINTS" id="PR00038">
    <property type="entry name" value="HTHLUXR"/>
</dbReference>
<dbReference type="RefSeq" id="WP_338210319.1">
    <property type="nucleotide sequence ID" value="NZ_JAYMFF010000011.1"/>
</dbReference>
<dbReference type="EMBL" id="JAYMFF010000011">
    <property type="protein sequence ID" value="MEC4176168.1"/>
    <property type="molecule type" value="Genomic_DNA"/>
</dbReference>
<protein>
    <submittedName>
        <fullName evidence="7">Helix-turn-helix transcriptional regulator</fullName>
    </submittedName>
</protein>
<evidence type="ECO:0000256" key="4">
    <source>
        <dbReference type="SAM" id="MobiDB-lite"/>
    </source>
</evidence>
<dbReference type="InterPro" id="IPR036259">
    <property type="entry name" value="MFS_trans_sf"/>
</dbReference>